<dbReference type="RefSeq" id="WP_142843579.1">
    <property type="nucleotide sequence ID" value="NZ_SGNY01000014.1"/>
</dbReference>
<dbReference type="GO" id="GO:0016491">
    <property type="term" value="F:oxidoreductase activity"/>
    <property type="evidence" value="ECO:0007669"/>
    <property type="project" value="UniProtKB-KW"/>
</dbReference>
<comment type="similarity">
    <text evidence="1">Belongs to the short-chain dehydrogenases/reductases (SDR) family.</text>
</comment>
<dbReference type="FunFam" id="3.40.50.720:FF:000084">
    <property type="entry name" value="Short-chain dehydrogenase reductase"/>
    <property type="match status" value="1"/>
</dbReference>
<dbReference type="OrthoDB" id="7568484at2"/>
<accession>A0A546X137</accession>
<organism evidence="3 4">
    <name type="scientific">Rhizobium rhizogenes</name>
    <name type="common">Agrobacterium rhizogenes</name>
    <dbReference type="NCBI Taxonomy" id="359"/>
    <lineage>
        <taxon>Bacteria</taxon>
        <taxon>Pseudomonadati</taxon>
        <taxon>Pseudomonadota</taxon>
        <taxon>Alphaproteobacteria</taxon>
        <taxon>Hyphomicrobiales</taxon>
        <taxon>Rhizobiaceae</taxon>
        <taxon>Rhizobium/Agrobacterium group</taxon>
        <taxon>Rhizobium</taxon>
    </lineage>
</organism>
<dbReference type="CDD" id="cd05233">
    <property type="entry name" value="SDR_c"/>
    <property type="match status" value="1"/>
</dbReference>
<name>A0A546X137_RHIRH</name>
<dbReference type="EMBL" id="SGNY01000014">
    <property type="protein sequence ID" value="TRA94468.1"/>
    <property type="molecule type" value="Genomic_DNA"/>
</dbReference>
<evidence type="ECO:0000256" key="1">
    <source>
        <dbReference type="ARBA" id="ARBA00006484"/>
    </source>
</evidence>
<dbReference type="Proteomes" id="UP000315434">
    <property type="component" value="Unassembled WGS sequence"/>
</dbReference>
<dbReference type="Pfam" id="PF13561">
    <property type="entry name" value="adh_short_C2"/>
    <property type="match status" value="1"/>
</dbReference>
<dbReference type="PRINTS" id="PR00080">
    <property type="entry name" value="SDRFAMILY"/>
</dbReference>
<dbReference type="PROSITE" id="PS51257">
    <property type="entry name" value="PROKAR_LIPOPROTEIN"/>
    <property type="match status" value="1"/>
</dbReference>
<keyword evidence="2" id="KW-0560">Oxidoreductase</keyword>
<dbReference type="InterPro" id="IPR036291">
    <property type="entry name" value="NAD(P)-bd_dom_sf"/>
</dbReference>
<proteinExistence type="inferred from homology"/>
<evidence type="ECO:0000313" key="4">
    <source>
        <dbReference type="Proteomes" id="UP000315434"/>
    </source>
</evidence>
<dbReference type="InterPro" id="IPR002347">
    <property type="entry name" value="SDR_fam"/>
</dbReference>
<comment type="caution">
    <text evidence="3">The sequence shown here is derived from an EMBL/GenBank/DDBJ whole genome shotgun (WGS) entry which is preliminary data.</text>
</comment>
<dbReference type="AlphaFoldDB" id="A0A546X137"/>
<dbReference type="SUPFAM" id="SSF51735">
    <property type="entry name" value="NAD(P)-binding Rossmann-fold domains"/>
    <property type="match status" value="1"/>
</dbReference>
<reference evidence="3 4" key="1">
    <citation type="journal article" date="2019" name="Appl. Microbiol. Biotechnol.">
        <title>Differential efficiency of wild type rhizogenic strains for rol gene transformation of plants.</title>
        <authorList>
            <person name="Desmet S."/>
            <person name="De Keyser E."/>
            <person name="Van Vaerenbergh J."/>
            <person name="Baeyen S."/>
            <person name="Van Huylenbroeck J."/>
            <person name="Geelen D."/>
            <person name="Dhooghe E."/>
        </authorList>
    </citation>
    <scope>NUCLEOTIDE SEQUENCE [LARGE SCALE GENOMIC DNA]</scope>
    <source>
        <strain evidence="3 4">GBBC3284</strain>
    </source>
</reference>
<gene>
    <name evidence="3" type="ORF">EXN68_26475</name>
</gene>
<protein>
    <submittedName>
        <fullName evidence="3">SDR family oxidoreductase</fullName>
    </submittedName>
</protein>
<dbReference type="InterPro" id="IPR020904">
    <property type="entry name" value="Sc_DH/Rdtase_CS"/>
</dbReference>
<dbReference type="PROSITE" id="PS00061">
    <property type="entry name" value="ADH_SHORT"/>
    <property type="match status" value="1"/>
</dbReference>
<evidence type="ECO:0000256" key="2">
    <source>
        <dbReference type="ARBA" id="ARBA00023002"/>
    </source>
</evidence>
<dbReference type="PANTHER" id="PTHR43639">
    <property type="entry name" value="OXIDOREDUCTASE, SHORT-CHAIN DEHYDROGENASE/REDUCTASE FAMILY (AFU_ORTHOLOGUE AFUA_5G02870)"/>
    <property type="match status" value="1"/>
</dbReference>
<evidence type="ECO:0000313" key="3">
    <source>
        <dbReference type="EMBL" id="TRA94468.1"/>
    </source>
</evidence>
<dbReference type="PRINTS" id="PR00081">
    <property type="entry name" value="GDHRDH"/>
</dbReference>
<dbReference type="PANTHER" id="PTHR43639:SF9">
    <property type="entry name" value="BLL5898 PROTEIN"/>
    <property type="match status" value="1"/>
</dbReference>
<dbReference type="Gene3D" id="3.40.50.720">
    <property type="entry name" value="NAD(P)-binding Rossmann-like Domain"/>
    <property type="match status" value="1"/>
</dbReference>
<sequence length="261" mass="26763">MTEFKGKIALVTGTSGIGLASAIRLASSGATVLACGNDAATNEIFDRIAKERDLPMSARFTDVAVEAEVEAAVRETVLRHGGLDIIVNAAAVHPFGTVLDTSAETFARCLAVNVGSIYLTGRFGIPEMAKRGGGAIVNISSVQGHACQQNVAAYVASKGAIHALTRAMALDHAAAKVRVNSVSPGSVRTPLLALAARTYGGEGVSEAEAFARFGAAHPIGRIGEPEEVAELVAYLASDRAAFVTGSDFRIDGGLTAGIGVK</sequence>